<gene>
    <name evidence="1" type="ORF">GK108_05460</name>
</gene>
<protein>
    <submittedName>
        <fullName evidence="1">DUF433 domain-containing protein</fullName>
    </submittedName>
</protein>
<proteinExistence type="predicted"/>
<dbReference type="InterPro" id="IPR007367">
    <property type="entry name" value="DUF433"/>
</dbReference>
<dbReference type="RefSeq" id="WP_163944104.1">
    <property type="nucleotide sequence ID" value="NZ_JAAFZH010000002.1"/>
</dbReference>
<keyword evidence="2" id="KW-1185">Reference proteome</keyword>
<dbReference type="Proteomes" id="UP000474175">
    <property type="component" value="Unassembled WGS sequence"/>
</dbReference>
<accession>A0A6L9L669</accession>
<sequence length="82" mass="9552">MNWQEYIQSDEKVLQGKPVIKGTRLSVEFLLERLADGWTEQDLLDNYPRLTKEALQAVFAYVHIAMKDNMVFFPASNFRQAS</sequence>
<evidence type="ECO:0000313" key="1">
    <source>
        <dbReference type="EMBL" id="NDU94313.1"/>
    </source>
</evidence>
<dbReference type="InterPro" id="IPR036388">
    <property type="entry name" value="WH-like_DNA-bd_sf"/>
</dbReference>
<dbReference type="Gene3D" id="1.10.10.10">
    <property type="entry name" value="Winged helix-like DNA-binding domain superfamily/Winged helix DNA-binding domain"/>
    <property type="match status" value="1"/>
</dbReference>
<comment type="caution">
    <text evidence="1">The sequence shown here is derived from an EMBL/GenBank/DDBJ whole genome shotgun (WGS) entry which is preliminary data.</text>
</comment>
<dbReference type="InterPro" id="IPR009057">
    <property type="entry name" value="Homeodomain-like_sf"/>
</dbReference>
<dbReference type="EMBL" id="JAAFZH010000002">
    <property type="protein sequence ID" value="NDU94313.1"/>
    <property type="molecule type" value="Genomic_DNA"/>
</dbReference>
<reference evidence="1 2" key="1">
    <citation type="submission" date="2020-02" db="EMBL/GenBank/DDBJ databases">
        <title>Draft genome sequence of two Spirosoma agri KCTC 52727 and Spirosoma terrae KCTC 52035.</title>
        <authorList>
            <person name="Rojas J."/>
            <person name="Ambika Manirajan B."/>
            <person name="Suarez C."/>
            <person name="Ratering S."/>
            <person name="Schnell S."/>
        </authorList>
    </citation>
    <scope>NUCLEOTIDE SEQUENCE [LARGE SCALE GENOMIC DNA]</scope>
    <source>
        <strain evidence="1 2">KCTC 52035</strain>
    </source>
</reference>
<dbReference type="AlphaFoldDB" id="A0A6L9L669"/>
<organism evidence="1 2">
    <name type="scientific">Spirosoma terrae</name>
    <dbReference type="NCBI Taxonomy" id="1968276"/>
    <lineage>
        <taxon>Bacteria</taxon>
        <taxon>Pseudomonadati</taxon>
        <taxon>Bacteroidota</taxon>
        <taxon>Cytophagia</taxon>
        <taxon>Cytophagales</taxon>
        <taxon>Cytophagaceae</taxon>
        <taxon>Spirosoma</taxon>
    </lineage>
</organism>
<evidence type="ECO:0000313" key="2">
    <source>
        <dbReference type="Proteomes" id="UP000474175"/>
    </source>
</evidence>
<dbReference type="Pfam" id="PF04255">
    <property type="entry name" value="DUF433"/>
    <property type="match status" value="1"/>
</dbReference>
<dbReference type="PANTHER" id="PTHR34849">
    <property type="entry name" value="SSL5025 PROTEIN"/>
    <property type="match status" value="1"/>
</dbReference>
<dbReference type="PANTHER" id="PTHR34849:SF3">
    <property type="entry name" value="SSR2962 PROTEIN"/>
    <property type="match status" value="1"/>
</dbReference>
<name>A0A6L9L669_9BACT</name>
<dbReference type="SUPFAM" id="SSF46689">
    <property type="entry name" value="Homeodomain-like"/>
    <property type="match status" value="1"/>
</dbReference>